<dbReference type="InterPro" id="IPR006448">
    <property type="entry name" value="Phage_term_ssu_P27"/>
</dbReference>
<reference evidence="1" key="1">
    <citation type="journal article" date="2021" name="Proc. Natl. Acad. Sci. U.S.A.">
        <title>A Catalog of Tens of Thousands of Viruses from Human Metagenomes Reveals Hidden Associations with Chronic Diseases.</title>
        <authorList>
            <person name="Tisza M.J."/>
            <person name="Buck C.B."/>
        </authorList>
    </citation>
    <scope>NUCLEOTIDE SEQUENCE</scope>
    <source>
        <strain evidence="1">CtDwe1</strain>
    </source>
</reference>
<dbReference type="NCBIfam" id="TIGR01558">
    <property type="entry name" value="sm_term_P27"/>
    <property type="match status" value="1"/>
</dbReference>
<accession>A0A8S5M5E8</accession>
<evidence type="ECO:0000313" key="1">
    <source>
        <dbReference type="EMBL" id="DAD77525.1"/>
    </source>
</evidence>
<protein>
    <submittedName>
        <fullName evidence="1">Terminase small subunit</fullName>
    </submittedName>
</protein>
<dbReference type="EMBL" id="BK014827">
    <property type="protein sequence ID" value="DAD77525.1"/>
    <property type="molecule type" value="Genomic_DNA"/>
</dbReference>
<dbReference type="Pfam" id="PF05119">
    <property type="entry name" value="Terminase_4"/>
    <property type="match status" value="1"/>
</dbReference>
<name>A0A8S5M5E8_9CAUD</name>
<proteinExistence type="predicted"/>
<sequence>MDLSNWLLKFTPAPQSLEKRSAHSSAVSYKNAIFKFFTPGGLRDVPNPQKGEPKMPKQVFFKQNHGHLPPNPPNYFGPIAAACWRKIVPYLESTERVQRIDAGMVEQYCTQYEIYRQAYADVQENGIQTKLFTSLQNAAGEIIGKDFTGYRKNPAVGIMTDANKQLNSIGIQLGLTPKGRQDLMQIASQKKEKSISDQMKEAGLV</sequence>
<organism evidence="1">
    <name type="scientific">Siphoviridae sp. ctDwe1</name>
    <dbReference type="NCBI Taxonomy" id="2826200"/>
    <lineage>
        <taxon>Viruses</taxon>
        <taxon>Duplodnaviria</taxon>
        <taxon>Heunggongvirae</taxon>
        <taxon>Uroviricota</taxon>
        <taxon>Caudoviricetes</taxon>
    </lineage>
</organism>